<dbReference type="EMBL" id="JAIWYP010000002">
    <property type="protein sequence ID" value="KAH3873491.1"/>
    <property type="molecule type" value="Genomic_DNA"/>
</dbReference>
<keyword evidence="2" id="KW-1185">Reference proteome</keyword>
<sequence>MPYTTQLFGDDVSKAVKEIEDCAKNGSKMLQYSSGNYRGPSSFRGCRGGFRGRFRMRPRGFGRGRCSFDLIGNDVKTGPRRGGFRNLNRH</sequence>
<reference evidence="1" key="2">
    <citation type="submission" date="2020-11" db="EMBL/GenBank/DDBJ databases">
        <authorList>
            <person name="McCartney M.A."/>
            <person name="Auch B."/>
            <person name="Kono T."/>
            <person name="Mallez S."/>
            <person name="Becker A."/>
            <person name="Gohl D.M."/>
            <person name="Silverstein K.A.T."/>
            <person name="Koren S."/>
            <person name="Bechman K.B."/>
            <person name="Herman A."/>
            <person name="Abrahante J.E."/>
            <person name="Garbe J."/>
        </authorList>
    </citation>
    <scope>NUCLEOTIDE SEQUENCE</scope>
    <source>
        <strain evidence="1">Duluth1</strain>
        <tissue evidence="1">Whole animal</tissue>
    </source>
</reference>
<reference evidence="1" key="1">
    <citation type="journal article" date="2019" name="bioRxiv">
        <title>The Genome of the Zebra Mussel, Dreissena polymorpha: A Resource for Invasive Species Research.</title>
        <authorList>
            <person name="McCartney M.A."/>
            <person name="Auch B."/>
            <person name="Kono T."/>
            <person name="Mallez S."/>
            <person name="Zhang Y."/>
            <person name="Obille A."/>
            <person name="Becker A."/>
            <person name="Abrahante J.E."/>
            <person name="Garbe J."/>
            <person name="Badalamenti J.P."/>
            <person name="Herman A."/>
            <person name="Mangelson H."/>
            <person name="Liachko I."/>
            <person name="Sullivan S."/>
            <person name="Sone E.D."/>
            <person name="Koren S."/>
            <person name="Silverstein K.A.T."/>
            <person name="Beckman K.B."/>
            <person name="Gohl D.M."/>
        </authorList>
    </citation>
    <scope>NUCLEOTIDE SEQUENCE</scope>
    <source>
        <strain evidence="1">Duluth1</strain>
        <tissue evidence="1">Whole animal</tissue>
    </source>
</reference>
<proteinExistence type="predicted"/>
<name>A0A9D4ME27_DREPO</name>
<dbReference type="Proteomes" id="UP000828390">
    <property type="component" value="Unassembled WGS sequence"/>
</dbReference>
<dbReference type="AlphaFoldDB" id="A0A9D4ME27"/>
<evidence type="ECO:0000313" key="2">
    <source>
        <dbReference type="Proteomes" id="UP000828390"/>
    </source>
</evidence>
<accession>A0A9D4ME27</accession>
<evidence type="ECO:0000313" key="1">
    <source>
        <dbReference type="EMBL" id="KAH3873491.1"/>
    </source>
</evidence>
<protein>
    <submittedName>
        <fullName evidence="1">Uncharacterized protein</fullName>
    </submittedName>
</protein>
<comment type="caution">
    <text evidence="1">The sequence shown here is derived from an EMBL/GenBank/DDBJ whole genome shotgun (WGS) entry which is preliminary data.</text>
</comment>
<gene>
    <name evidence="1" type="ORF">DPMN_036727</name>
</gene>
<organism evidence="1 2">
    <name type="scientific">Dreissena polymorpha</name>
    <name type="common">Zebra mussel</name>
    <name type="synonym">Mytilus polymorpha</name>
    <dbReference type="NCBI Taxonomy" id="45954"/>
    <lineage>
        <taxon>Eukaryota</taxon>
        <taxon>Metazoa</taxon>
        <taxon>Spiralia</taxon>
        <taxon>Lophotrochozoa</taxon>
        <taxon>Mollusca</taxon>
        <taxon>Bivalvia</taxon>
        <taxon>Autobranchia</taxon>
        <taxon>Heteroconchia</taxon>
        <taxon>Euheterodonta</taxon>
        <taxon>Imparidentia</taxon>
        <taxon>Neoheterodontei</taxon>
        <taxon>Myida</taxon>
        <taxon>Dreissenoidea</taxon>
        <taxon>Dreissenidae</taxon>
        <taxon>Dreissena</taxon>
    </lineage>
</organism>